<dbReference type="OrthoDB" id="9806926at2"/>
<dbReference type="Gene3D" id="1.20.1740.10">
    <property type="entry name" value="Amino acid/polyamine transporter I"/>
    <property type="match status" value="1"/>
</dbReference>
<dbReference type="Proteomes" id="UP000189004">
    <property type="component" value="Unassembled WGS sequence"/>
</dbReference>
<protein>
    <submittedName>
        <fullName evidence="10">AGCS family alanine or glycine:cation symporter</fullName>
    </submittedName>
    <submittedName>
        <fullName evidence="11">Sodium:alanine symporter</fullName>
    </submittedName>
</protein>
<feature type="transmembrane region" description="Helical" evidence="9">
    <location>
        <begin position="80"/>
        <end position="104"/>
    </location>
</feature>
<evidence type="ECO:0000256" key="3">
    <source>
        <dbReference type="ARBA" id="ARBA00022448"/>
    </source>
</evidence>
<feature type="transmembrane region" description="Helical" evidence="9">
    <location>
        <begin position="257"/>
        <end position="281"/>
    </location>
</feature>
<keyword evidence="8 9" id="KW-0472">Membrane</keyword>
<dbReference type="STRING" id="501010.NOSIN_23890"/>
<feature type="transmembrane region" description="Helical" evidence="9">
    <location>
        <begin position="157"/>
        <end position="177"/>
    </location>
</feature>
<evidence type="ECO:0000313" key="13">
    <source>
        <dbReference type="Proteomes" id="UP000584931"/>
    </source>
</evidence>
<organism evidence="11 12">
    <name type="scientific">Nocardiopsis sinuspersici</name>
    <dbReference type="NCBI Taxonomy" id="501010"/>
    <lineage>
        <taxon>Bacteria</taxon>
        <taxon>Bacillati</taxon>
        <taxon>Actinomycetota</taxon>
        <taxon>Actinomycetes</taxon>
        <taxon>Streptosporangiales</taxon>
        <taxon>Nocardiopsidaceae</taxon>
        <taxon>Nocardiopsis</taxon>
    </lineage>
</organism>
<reference evidence="11" key="2">
    <citation type="submission" date="2016-08" db="EMBL/GenBank/DDBJ databases">
        <authorList>
            <person name="Seilhamer J.J."/>
        </authorList>
    </citation>
    <scope>NUCLEOTIDE SEQUENCE [LARGE SCALE GENOMIC DNA]</scope>
    <source>
        <strain evidence="11">UTMC102</strain>
    </source>
</reference>
<dbReference type="InterPro" id="IPR001463">
    <property type="entry name" value="Na/Ala_symport"/>
</dbReference>
<keyword evidence="4 9" id="KW-1003">Cell membrane</keyword>
<feature type="transmembrane region" description="Helical" evidence="9">
    <location>
        <begin position="230"/>
        <end position="251"/>
    </location>
</feature>
<evidence type="ECO:0000256" key="8">
    <source>
        <dbReference type="ARBA" id="ARBA00023136"/>
    </source>
</evidence>
<dbReference type="Pfam" id="PF01235">
    <property type="entry name" value="Na_Ala_symp"/>
    <property type="match status" value="1"/>
</dbReference>
<keyword evidence="7 9" id="KW-1133">Transmembrane helix</keyword>
<evidence type="ECO:0000256" key="9">
    <source>
        <dbReference type="RuleBase" id="RU363064"/>
    </source>
</evidence>
<feature type="transmembrane region" description="Helical" evidence="9">
    <location>
        <begin position="110"/>
        <end position="133"/>
    </location>
</feature>
<evidence type="ECO:0000313" key="12">
    <source>
        <dbReference type="Proteomes" id="UP000189004"/>
    </source>
</evidence>
<feature type="transmembrane region" description="Helical" evidence="9">
    <location>
        <begin position="407"/>
        <end position="428"/>
    </location>
</feature>
<feature type="transmembrane region" description="Helical" evidence="9">
    <location>
        <begin position="434"/>
        <end position="454"/>
    </location>
</feature>
<proteinExistence type="inferred from homology"/>
<dbReference type="EMBL" id="JACCHL010000001">
    <property type="protein sequence ID" value="NYH53118.1"/>
    <property type="molecule type" value="Genomic_DNA"/>
</dbReference>
<dbReference type="Proteomes" id="UP000584931">
    <property type="component" value="Unassembled WGS sequence"/>
</dbReference>
<sequence length="499" mass="53125">MLIADATPGIGVRITEAIGTFNNDFFWSWVLIPLLVVVSLYATIRTGVVQIRLFPEMFRVLRSRPEIAPDGKRAVSSLQAFMISAAARIGTGNIVGVAVAISLGGPGAVFWMWLMATVVAGTSFIESTLAQLYKVRDSTGYRGGPAYYMERGLGQRWMGVLFAVVLIITFPMVFNAVQSNTIAGAVANSSASLGGGSGVWLSAIVGAVVVVLTALVIFGGVRRIAHTAQALIPAFAAIYLVLGVVILAMNFERIPTMFALIFEHAFGIREFAAAGLATVIIQGVRRGMFSNEAGLGSAPIAAASASVTHPAKQGLVQSLGVYFDTLVVCSITAFIILIGYERDTDVQLEGDLTQIAVTSHLGPWALHLMTLIIVIVAFTSVLGNYYYGESNLEYLTNSHGVLVGYKVVFLAASFLGALGSIDLVWTLADTTMGMMALVNLIAITPLAATAARLLKDYTDQRRQGIDPVFTRDRLSGLRGVECWEPGKAESAEEAGRVSS</sequence>
<dbReference type="PRINTS" id="PR00175">
    <property type="entry name" value="NAALASMPORT"/>
</dbReference>
<dbReference type="FunFam" id="1.20.1740.10:FF:000004">
    <property type="entry name" value="Sodium:alanine symporter family protein"/>
    <property type="match status" value="1"/>
</dbReference>
<reference evidence="12" key="1">
    <citation type="submission" date="2016-08" db="EMBL/GenBank/DDBJ databases">
        <authorList>
            <person name="Tokovenko B."/>
            <person name="Kalinowski J."/>
        </authorList>
    </citation>
    <scope>NUCLEOTIDE SEQUENCE [LARGE SCALE GENOMIC DNA]</scope>
    <source>
        <strain evidence="12">UTMC102</strain>
    </source>
</reference>
<keyword evidence="12" id="KW-1185">Reference proteome</keyword>
<evidence type="ECO:0000256" key="2">
    <source>
        <dbReference type="ARBA" id="ARBA00009261"/>
    </source>
</evidence>
<comment type="subcellular location">
    <subcellularLocation>
        <location evidence="1 9">Cell membrane</location>
        <topology evidence="1 9">Multi-pass membrane protein</topology>
    </subcellularLocation>
</comment>
<dbReference type="EMBL" id="MCOK01000001">
    <property type="protein sequence ID" value="OOC56491.1"/>
    <property type="molecule type" value="Genomic_DNA"/>
</dbReference>
<reference evidence="10 13" key="3">
    <citation type="submission" date="2020-07" db="EMBL/GenBank/DDBJ databases">
        <title>Sequencing the genomes of 1000 actinobacteria strains.</title>
        <authorList>
            <person name="Klenk H.-P."/>
        </authorList>
    </citation>
    <scope>NUCLEOTIDE SEQUENCE [LARGE SCALE GENOMIC DNA]</scope>
    <source>
        <strain evidence="10 13">DSM 45278</strain>
    </source>
</reference>
<evidence type="ECO:0000313" key="10">
    <source>
        <dbReference type="EMBL" id="NYH53118.1"/>
    </source>
</evidence>
<evidence type="ECO:0000256" key="4">
    <source>
        <dbReference type="ARBA" id="ARBA00022475"/>
    </source>
</evidence>
<evidence type="ECO:0000256" key="1">
    <source>
        <dbReference type="ARBA" id="ARBA00004651"/>
    </source>
</evidence>
<name>A0A1V3C6V7_9ACTN</name>
<evidence type="ECO:0000313" key="11">
    <source>
        <dbReference type="EMBL" id="OOC56491.1"/>
    </source>
</evidence>
<keyword evidence="5 9" id="KW-0812">Transmembrane</keyword>
<comment type="caution">
    <text evidence="11">The sequence shown here is derived from an EMBL/GenBank/DDBJ whole genome shotgun (WGS) entry which is preliminary data.</text>
</comment>
<dbReference type="GO" id="GO:0005886">
    <property type="term" value="C:plasma membrane"/>
    <property type="evidence" value="ECO:0007669"/>
    <property type="project" value="UniProtKB-SubCell"/>
</dbReference>
<accession>A0A7Z0BIU8</accession>
<feature type="transmembrane region" description="Helical" evidence="9">
    <location>
        <begin position="319"/>
        <end position="340"/>
    </location>
</feature>
<gene>
    <name evidence="10" type="ORF">HNR06_002707</name>
    <name evidence="11" type="ORF">NOSIN_23890</name>
</gene>
<keyword evidence="6 9" id="KW-0769">Symport</keyword>
<evidence type="ECO:0000256" key="6">
    <source>
        <dbReference type="ARBA" id="ARBA00022847"/>
    </source>
</evidence>
<dbReference type="RefSeq" id="WP_077692936.1">
    <property type="nucleotide sequence ID" value="NZ_JACCHL010000001.1"/>
</dbReference>
<feature type="transmembrane region" description="Helical" evidence="9">
    <location>
        <begin position="197"/>
        <end position="218"/>
    </location>
</feature>
<evidence type="ECO:0000256" key="7">
    <source>
        <dbReference type="ARBA" id="ARBA00022989"/>
    </source>
</evidence>
<evidence type="ECO:0000256" key="5">
    <source>
        <dbReference type="ARBA" id="ARBA00022692"/>
    </source>
</evidence>
<comment type="similarity">
    <text evidence="2 9">Belongs to the alanine or glycine:cation symporter (AGCS) (TC 2.A.25) family.</text>
</comment>
<dbReference type="NCBIfam" id="TIGR00835">
    <property type="entry name" value="agcS"/>
    <property type="match status" value="1"/>
</dbReference>
<dbReference type="AlphaFoldDB" id="A0A1V3C6V7"/>
<accession>A0A1V3C6V7</accession>
<feature type="transmembrane region" description="Helical" evidence="9">
    <location>
        <begin position="26"/>
        <end position="44"/>
    </location>
</feature>
<keyword evidence="3 9" id="KW-0813">Transport</keyword>
<feature type="transmembrane region" description="Helical" evidence="9">
    <location>
        <begin position="364"/>
        <end position="387"/>
    </location>
</feature>
<dbReference type="GO" id="GO:0005283">
    <property type="term" value="F:amino acid:sodium symporter activity"/>
    <property type="evidence" value="ECO:0007669"/>
    <property type="project" value="InterPro"/>
</dbReference>
<dbReference type="PANTHER" id="PTHR30330">
    <property type="entry name" value="AGSS FAMILY TRANSPORTER, SODIUM-ALANINE"/>
    <property type="match status" value="1"/>
</dbReference>
<dbReference type="PANTHER" id="PTHR30330:SF1">
    <property type="entry name" value="AMINO-ACID CARRIER PROTEIN ALST"/>
    <property type="match status" value="1"/>
</dbReference>